<dbReference type="Pfam" id="PF00089">
    <property type="entry name" value="Trypsin"/>
    <property type="match status" value="1"/>
</dbReference>
<evidence type="ECO:0000256" key="3">
    <source>
        <dbReference type="ARBA" id="ARBA00022656"/>
    </source>
</evidence>
<evidence type="ECO:0000259" key="13">
    <source>
        <dbReference type="PROSITE" id="PS50240"/>
    </source>
</evidence>
<evidence type="ECO:0000256" key="10">
    <source>
        <dbReference type="ARBA" id="ARBA00084094"/>
    </source>
</evidence>
<keyword evidence="3" id="KW-0800">Toxin</keyword>
<evidence type="ECO:0000256" key="12">
    <source>
        <dbReference type="SAM" id="SignalP"/>
    </source>
</evidence>
<evidence type="ECO:0000256" key="7">
    <source>
        <dbReference type="ARBA" id="ARBA00023157"/>
    </source>
</evidence>
<dbReference type="GO" id="GO:0090729">
    <property type="term" value="F:toxin activity"/>
    <property type="evidence" value="ECO:0007669"/>
    <property type="project" value="UniProtKB-KW"/>
</dbReference>
<proteinExistence type="evidence at transcript level"/>
<dbReference type="FunFam" id="2.40.10.10:FF:000068">
    <property type="entry name" value="transmembrane protease serine 2"/>
    <property type="match status" value="1"/>
</dbReference>
<dbReference type="InterPro" id="IPR050430">
    <property type="entry name" value="Peptidase_S1"/>
</dbReference>
<dbReference type="PROSITE" id="PS50240">
    <property type="entry name" value="TRYPSIN_DOM"/>
    <property type="match status" value="1"/>
</dbReference>
<dbReference type="CDD" id="cd00190">
    <property type="entry name" value="Tryp_SPc"/>
    <property type="match status" value="1"/>
</dbReference>
<evidence type="ECO:0000256" key="2">
    <source>
        <dbReference type="ARBA" id="ARBA00007664"/>
    </source>
</evidence>
<dbReference type="PROSITE" id="PS00135">
    <property type="entry name" value="TRYPSIN_SER"/>
    <property type="match status" value="1"/>
</dbReference>
<feature type="chain" id="PRO_5005797868" evidence="12">
    <location>
        <begin position="17"/>
        <end position="282"/>
    </location>
</feature>
<dbReference type="InterPro" id="IPR001254">
    <property type="entry name" value="Trypsin_dom"/>
</dbReference>
<dbReference type="InterPro" id="IPR001314">
    <property type="entry name" value="Peptidase_S1A"/>
</dbReference>
<comment type="similarity">
    <text evidence="2">Belongs to the peptidase S1 family.</text>
</comment>
<evidence type="ECO:0000256" key="6">
    <source>
        <dbReference type="ARBA" id="ARBA00022825"/>
    </source>
</evidence>
<name>A0A0M4LSN9_9NEOP</name>
<evidence type="ECO:0000256" key="11">
    <source>
        <dbReference type="RuleBase" id="RU363034"/>
    </source>
</evidence>
<keyword evidence="7" id="KW-1015">Disulfide bond</keyword>
<dbReference type="PANTHER" id="PTHR24276:SF91">
    <property type="entry name" value="AT26814P-RELATED"/>
    <property type="match status" value="1"/>
</dbReference>
<comment type="subcellular location">
    <subcellularLocation>
        <location evidence="1">Secreted</location>
        <location evidence="1">Extracellular space</location>
    </subcellularLocation>
</comment>
<evidence type="ECO:0000313" key="14">
    <source>
        <dbReference type="EMBL" id="ALE15221.1"/>
    </source>
</evidence>
<evidence type="ECO:0000256" key="8">
    <source>
        <dbReference type="ARBA" id="ARBA00023240"/>
    </source>
</evidence>
<accession>A0A0M4LSN9</accession>
<dbReference type="PRINTS" id="PR00722">
    <property type="entry name" value="CHYMOTRYPSIN"/>
</dbReference>
<evidence type="ECO:0000256" key="4">
    <source>
        <dbReference type="ARBA" id="ARBA00022670"/>
    </source>
</evidence>
<keyword evidence="6 11" id="KW-0720">Serine protease</keyword>
<dbReference type="InterPro" id="IPR033116">
    <property type="entry name" value="TRYPSIN_SER"/>
</dbReference>
<sequence>MKLLLCALALVAVVVAYEEPTRFYHENYGIAAAARIKQMEQGMDFDGGRIAGGSAAAVGAHPHLGGLVITLTTGSTSVCGSSLITNTRSLTAAHCWTDGRSQARQFTVVWSSDRLFSGGTRVNTNQVFMHPQYNTNNLNNDIAIINHGFVNFNNNIRNVNLASGTATFAGQMATAAGFGRTGDNVGITNNQAKRHVNLNVITNAVCAQTFGGIIISSTLCVATSGGNSPCPGDSGGPLTVGSGTGRTLIGVVSFGAAAGCTRGFPAGFARVTSFNTWIRSRL</sequence>
<keyword evidence="12" id="KW-0732">Signal</keyword>
<dbReference type="PANTHER" id="PTHR24276">
    <property type="entry name" value="POLYSERASE-RELATED"/>
    <property type="match status" value="1"/>
</dbReference>
<keyword evidence="10" id="KW-1205">Fibrinolytic toxin</keyword>
<protein>
    <submittedName>
        <fullName evidence="14">Chymotrypsin-like serine protease</fullName>
        <ecNumber evidence="14">3.4.21.1</ecNumber>
    </submittedName>
</protein>
<comment type="function">
    <text evidence="9">Fibrinolytic activity; shows preferential cleavage of Arg-Gly bonds in all three fibrinogen chains. Contact with the caterpillars causes severe bleeding, due the anticoagulant effect of the protein.</text>
</comment>
<feature type="domain" description="Peptidase S1" evidence="13">
    <location>
        <begin position="50"/>
        <end position="282"/>
    </location>
</feature>
<keyword evidence="4 11" id="KW-0645">Protease</keyword>
<feature type="signal peptide" evidence="12">
    <location>
        <begin position="1"/>
        <end position="16"/>
    </location>
</feature>
<dbReference type="PROSITE" id="PS00134">
    <property type="entry name" value="TRYPSIN_HIS"/>
    <property type="match status" value="1"/>
</dbReference>
<dbReference type="AlphaFoldDB" id="A0A0M4LSN9"/>
<dbReference type="InterPro" id="IPR018114">
    <property type="entry name" value="TRYPSIN_HIS"/>
</dbReference>
<dbReference type="GO" id="GO:0005576">
    <property type="term" value="C:extracellular region"/>
    <property type="evidence" value="ECO:0007669"/>
    <property type="project" value="UniProtKB-SubCell"/>
</dbReference>
<organism evidence="14">
    <name type="scientific">Diatraea saccharalis</name>
    <name type="common">sugarcane borer</name>
    <dbReference type="NCBI Taxonomy" id="40085"/>
    <lineage>
        <taxon>Eukaryota</taxon>
        <taxon>Metazoa</taxon>
        <taxon>Ecdysozoa</taxon>
        <taxon>Arthropoda</taxon>
        <taxon>Hexapoda</taxon>
        <taxon>Insecta</taxon>
        <taxon>Pterygota</taxon>
        <taxon>Neoptera</taxon>
        <taxon>Endopterygota</taxon>
        <taxon>Lepidoptera</taxon>
        <taxon>Glossata</taxon>
        <taxon>Ditrysia</taxon>
        <taxon>Pyraloidea</taxon>
        <taxon>Crambidae</taxon>
        <taxon>Crambinae</taxon>
        <taxon>Diatraea</taxon>
    </lineage>
</organism>
<dbReference type="Gene3D" id="2.40.10.10">
    <property type="entry name" value="Trypsin-like serine proteases"/>
    <property type="match status" value="2"/>
</dbReference>
<keyword evidence="8" id="KW-1199">Hemostasis impairing toxin</keyword>
<dbReference type="GO" id="GO:0004252">
    <property type="term" value="F:serine-type endopeptidase activity"/>
    <property type="evidence" value="ECO:0007669"/>
    <property type="project" value="UniProtKB-EC"/>
</dbReference>
<dbReference type="InterPro" id="IPR043504">
    <property type="entry name" value="Peptidase_S1_PA_chymotrypsin"/>
</dbReference>
<dbReference type="GO" id="GO:0006508">
    <property type="term" value="P:proteolysis"/>
    <property type="evidence" value="ECO:0007669"/>
    <property type="project" value="UniProtKB-KW"/>
</dbReference>
<dbReference type="InterPro" id="IPR009003">
    <property type="entry name" value="Peptidase_S1_PA"/>
</dbReference>
<dbReference type="SMART" id="SM00020">
    <property type="entry name" value="Tryp_SPc"/>
    <property type="match status" value="1"/>
</dbReference>
<evidence type="ECO:0000256" key="9">
    <source>
        <dbReference type="ARBA" id="ARBA00055534"/>
    </source>
</evidence>
<reference evidence="14" key="1">
    <citation type="submission" date="2015-03" db="EMBL/GenBank/DDBJ databases">
        <title>Comparative analyses of expression profiling of trypsin and chymotrypsin genes from Lepidoptera species with different levels of sensitivity to soybean peptidase inhibitors.</title>
        <authorList>
            <person name="Souza T.P."/>
            <person name="Dias R.O."/>
            <person name="Castelhano E.C."/>
            <person name="Brandao M.M."/>
            <person name="Moura D.S."/>
            <person name="Silva-Filho M.C."/>
        </authorList>
    </citation>
    <scope>NUCLEOTIDE SEQUENCE</scope>
    <source>
        <strain evidence="14">V2_25</strain>
        <tissue evidence="14">Midgut</tissue>
    </source>
</reference>
<evidence type="ECO:0000256" key="5">
    <source>
        <dbReference type="ARBA" id="ARBA00022801"/>
    </source>
</evidence>
<keyword evidence="5 11" id="KW-0378">Hydrolase</keyword>
<dbReference type="EMBL" id="KR024679">
    <property type="protein sequence ID" value="ALE15221.1"/>
    <property type="molecule type" value="mRNA"/>
</dbReference>
<evidence type="ECO:0000256" key="1">
    <source>
        <dbReference type="ARBA" id="ARBA00004239"/>
    </source>
</evidence>
<dbReference type="SUPFAM" id="SSF50494">
    <property type="entry name" value="Trypsin-like serine proteases"/>
    <property type="match status" value="1"/>
</dbReference>
<dbReference type="EC" id="3.4.21.1" evidence="14"/>